<evidence type="ECO:0000256" key="1">
    <source>
        <dbReference type="ARBA" id="ARBA00004479"/>
    </source>
</evidence>
<evidence type="ECO:0000256" key="6">
    <source>
        <dbReference type="ARBA" id="ARBA00023136"/>
    </source>
</evidence>
<organism evidence="13 14">
    <name type="scientific">Mugilogobius chulae</name>
    <name type="common">yellowstripe goby</name>
    <dbReference type="NCBI Taxonomy" id="88201"/>
    <lineage>
        <taxon>Eukaryota</taxon>
        <taxon>Metazoa</taxon>
        <taxon>Chordata</taxon>
        <taxon>Craniata</taxon>
        <taxon>Vertebrata</taxon>
        <taxon>Euteleostomi</taxon>
        <taxon>Actinopterygii</taxon>
        <taxon>Neopterygii</taxon>
        <taxon>Teleostei</taxon>
        <taxon>Neoteleostei</taxon>
        <taxon>Acanthomorphata</taxon>
        <taxon>Gobiaria</taxon>
        <taxon>Gobiiformes</taxon>
        <taxon>Gobioidei</taxon>
        <taxon>Gobiidae</taxon>
        <taxon>Gobionellinae</taxon>
        <taxon>Mugilogobius</taxon>
    </lineage>
</organism>
<evidence type="ECO:0000256" key="7">
    <source>
        <dbReference type="ARBA" id="ARBA00023157"/>
    </source>
</evidence>
<feature type="domain" description="EGF-like" evidence="12">
    <location>
        <begin position="63"/>
        <end position="104"/>
    </location>
</feature>
<comment type="caution">
    <text evidence="9">Lacks conserved residue(s) required for the propagation of feature annotation.</text>
</comment>
<keyword evidence="6 10" id="KW-0472">Membrane</keyword>
<feature type="disulfide bond" evidence="9">
    <location>
        <begin position="75"/>
        <end position="92"/>
    </location>
</feature>
<evidence type="ECO:0000256" key="9">
    <source>
        <dbReference type="PROSITE-ProRule" id="PRU00076"/>
    </source>
</evidence>
<dbReference type="InterPro" id="IPR000742">
    <property type="entry name" value="EGF"/>
</dbReference>
<keyword evidence="5" id="KW-0339">Growth factor</keyword>
<feature type="disulfide bond" evidence="9">
    <location>
        <begin position="94"/>
        <end position="103"/>
    </location>
</feature>
<dbReference type="GO" id="GO:0008284">
    <property type="term" value="P:positive regulation of cell population proliferation"/>
    <property type="evidence" value="ECO:0007669"/>
    <property type="project" value="TreeGrafter"/>
</dbReference>
<dbReference type="GO" id="GO:0016020">
    <property type="term" value="C:membrane"/>
    <property type="evidence" value="ECO:0007669"/>
    <property type="project" value="UniProtKB-SubCell"/>
</dbReference>
<dbReference type="PANTHER" id="PTHR10740">
    <property type="entry name" value="TRANSFORMING GROWTH FACTOR ALPHA"/>
    <property type="match status" value="1"/>
</dbReference>
<keyword evidence="7 9" id="KW-1015">Disulfide bond</keyword>
<dbReference type="AlphaFoldDB" id="A0AAW0PT84"/>
<evidence type="ECO:0000256" key="11">
    <source>
        <dbReference type="SAM" id="SignalP"/>
    </source>
</evidence>
<evidence type="ECO:0000256" key="3">
    <source>
        <dbReference type="ARBA" id="ARBA00022692"/>
    </source>
</evidence>
<evidence type="ECO:0000313" key="13">
    <source>
        <dbReference type="EMBL" id="KAK7934394.1"/>
    </source>
</evidence>
<dbReference type="GO" id="GO:0005615">
    <property type="term" value="C:extracellular space"/>
    <property type="evidence" value="ECO:0007669"/>
    <property type="project" value="TreeGrafter"/>
</dbReference>
<sequence>MFTTSQTSSRTGVFSMLVVLFLLYTTDQVVASMETNQTTSFPAVTNSSLSMHLNKSSSIEKKSHRSCGSDNMHFCANGGRCIYYQNTDEPSCHCQFPYEGDRCLSISSHSYKESESEQLIGIIIGVFMVIFALAIIVYCCCVKRCVNSAPLKISSPETQV</sequence>
<dbReference type="PANTHER" id="PTHR10740:SF10">
    <property type="entry name" value="EPIGEN"/>
    <property type="match status" value="1"/>
</dbReference>
<dbReference type="GO" id="GO:0008083">
    <property type="term" value="F:growth factor activity"/>
    <property type="evidence" value="ECO:0007669"/>
    <property type="project" value="UniProtKB-KW"/>
</dbReference>
<keyword evidence="4 10" id="KW-1133">Transmembrane helix</keyword>
<reference evidence="14" key="1">
    <citation type="submission" date="2024-04" db="EMBL/GenBank/DDBJ databases">
        <title>Salinicola lusitanus LLJ914,a marine bacterium isolated from the Okinawa Trough.</title>
        <authorList>
            <person name="Li J."/>
        </authorList>
    </citation>
    <scope>NUCLEOTIDE SEQUENCE [LARGE SCALE GENOMIC DNA]</scope>
</reference>
<accession>A0AAW0PT84</accession>
<keyword evidence="14" id="KW-1185">Reference proteome</keyword>
<dbReference type="EMBL" id="JBBPFD010000003">
    <property type="protein sequence ID" value="KAK7934394.1"/>
    <property type="molecule type" value="Genomic_DNA"/>
</dbReference>
<dbReference type="Gene3D" id="2.10.25.10">
    <property type="entry name" value="Laminin"/>
    <property type="match status" value="1"/>
</dbReference>
<comment type="caution">
    <text evidence="13">The sequence shown here is derived from an EMBL/GenBank/DDBJ whole genome shotgun (WGS) entry which is preliminary data.</text>
</comment>
<evidence type="ECO:0000259" key="12">
    <source>
        <dbReference type="PROSITE" id="PS50026"/>
    </source>
</evidence>
<evidence type="ECO:0000256" key="5">
    <source>
        <dbReference type="ARBA" id="ARBA00023030"/>
    </source>
</evidence>
<gene>
    <name evidence="13" type="ORF">WMY93_005290</name>
</gene>
<evidence type="ECO:0000256" key="4">
    <source>
        <dbReference type="ARBA" id="ARBA00022989"/>
    </source>
</evidence>
<protein>
    <recommendedName>
        <fullName evidence="12">EGF-like domain-containing protein</fullName>
    </recommendedName>
</protein>
<comment type="subcellular location">
    <subcellularLocation>
        <location evidence="1">Membrane</location>
        <topology evidence="1">Single-pass type I membrane protein</topology>
    </subcellularLocation>
</comment>
<evidence type="ECO:0000256" key="10">
    <source>
        <dbReference type="SAM" id="Phobius"/>
    </source>
</evidence>
<keyword evidence="2 9" id="KW-0245">EGF-like domain</keyword>
<name>A0AAW0PT84_9GOBI</name>
<keyword evidence="3 10" id="KW-0812">Transmembrane</keyword>
<feature type="chain" id="PRO_5043923172" description="EGF-like domain-containing protein" evidence="11">
    <location>
        <begin position="32"/>
        <end position="160"/>
    </location>
</feature>
<dbReference type="PROSITE" id="PS00022">
    <property type="entry name" value="EGF_1"/>
    <property type="match status" value="1"/>
</dbReference>
<keyword evidence="11" id="KW-0732">Signal</keyword>
<feature type="transmembrane region" description="Helical" evidence="10">
    <location>
        <begin position="119"/>
        <end position="142"/>
    </location>
</feature>
<keyword evidence="8" id="KW-0325">Glycoprotein</keyword>
<dbReference type="PROSITE" id="PS01186">
    <property type="entry name" value="EGF_2"/>
    <property type="match status" value="1"/>
</dbReference>
<dbReference type="PROSITE" id="PS50026">
    <property type="entry name" value="EGF_3"/>
    <property type="match status" value="1"/>
</dbReference>
<dbReference type="GO" id="GO:0045840">
    <property type="term" value="P:positive regulation of mitotic nuclear division"/>
    <property type="evidence" value="ECO:0007669"/>
    <property type="project" value="TreeGrafter"/>
</dbReference>
<feature type="signal peptide" evidence="11">
    <location>
        <begin position="1"/>
        <end position="31"/>
    </location>
</feature>
<dbReference type="GO" id="GO:0007173">
    <property type="term" value="P:epidermal growth factor receptor signaling pathway"/>
    <property type="evidence" value="ECO:0007669"/>
    <property type="project" value="TreeGrafter"/>
</dbReference>
<dbReference type="SUPFAM" id="SSF57196">
    <property type="entry name" value="EGF/Laminin"/>
    <property type="match status" value="1"/>
</dbReference>
<evidence type="ECO:0000313" key="14">
    <source>
        <dbReference type="Proteomes" id="UP001460270"/>
    </source>
</evidence>
<evidence type="ECO:0000256" key="8">
    <source>
        <dbReference type="ARBA" id="ARBA00023180"/>
    </source>
</evidence>
<proteinExistence type="predicted"/>
<dbReference type="GO" id="GO:0005154">
    <property type="term" value="F:epidermal growth factor receptor binding"/>
    <property type="evidence" value="ECO:0007669"/>
    <property type="project" value="TreeGrafter"/>
</dbReference>
<evidence type="ECO:0000256" key="2">
    <source>
        <dbReference type="ARBA" id="ARBA00022536"/>
    </source>
</evidence>
<dbReference type="Proteomes" id="UP001460270">
    <property type="component" value="Unassembled WGS sequence"/>
</dbReference>